<dbReference type="FunFam" id="1.25.10.10:FF:000093">
    <property type="entry name" value="rap1 GTPase-GDP dissociation stimulator 1 isoform X4"/>
    <property type="match status" value="1"/>
</dbReference>
<evidence type="ECO:0000256" key="2">
    <source>
        <dbReference type="ARBA" id="ARBA00004240"/>
    </source>
</evidence>
<proteinExistence type="predicted"/>
<evidence type="ECO:0000313" key="8">
    <source>
        <dbReference type="Ensembl" id="ENSSSCP00015038077.1"/>
    </source>
</evidence>
<dbReference type="PANTHER" id="PTHR10957">
    <property type="entry name" value="RAP1 GTPASE-GDP DISSOCIATION STIMULATOR 1"/>
    <property type="match status" value="1"/>
</dbReference>
<dbReference type="InterPro" id="IPR000225">
    <property type="entry name" value="Armadillo"/>
</dbReference>
<evidence type="ECO:0000256" key="3">
    <source>
        <dbReference type="ARBA" id="ARBA00004514"/>
    </source>
</evidence>
<comment type="subcellular location">
    <subcellularLocation>
        <location evidence="3">Cytoplasm</location>
        <location evidence="3">Cytosol</location>
    </subcellularLocation>
    <subcellularLocation>
        <location evidence="2">Endoplasmic reticulum</location>
    </subcellularLocation>
    <subcellularLocation>
        <location evidence="1">Mitochondrion</location>
    </subcellularLocation>
</comment>
<dbReference type="Proteomes" id="UP000694726">
    <property type="component" value="Unplaced"/>
</dbReference>
<dbReference type="Gene3D" id="1.25.10.10">
    <property type="entry name" value="Leucine-rich Repeat Variant"/>
    <property type="match status" value="2"/>
</dbReference>
<sequence>MILVPSLECWKEGSIPSSAQWVKDPASPQRCHRDNLSDTLKKLKITAVDRTDDSLEGCLDCLLQALAQNNTETSEKIQGSGILHLFSSLLIPQSSCTAKVANIIAELAKNEFMRIPCVDAGLISPLVQLLNSKDQEVLLQTGRALGNICYDSHSLQAQLINMGVIPTLVKLLGIHCQNAALTEMCLVAFGNLAELESSKEQFASTNIAEELVKLFKKQIEHDKREMIFEVLAPLAENDAIKLQLVEAGLVECLLEIVQQKVDSDKEEDIAELKTASDLMVLLLLGDGNCIHMVDNGIVEKLMDLLDRHVEDGNVTVQHAALSALRNLAIPVVNKAKMLSAGVTEAVLKFLKSEMPPVQFKLLGTLRMLIDAQAEAAEQLGKNVKLVERLVEWCEAKDHAGVMGESNRLLSALIRHSKSKDVIKTIVQSGGIKHLVTMATSEHVIMQNEALVALALIAALELGTAEKDLESAKLVQILHRLLADERSAPEIKYNSMVLICALMGSESLHKEVQDLAFLDVVSKLRGHENKSVAQQASLTEQRLAVES</sequence>
<evidence type="ECO:0000313" key="9">
    <source>
        <dbReference type="Proteomes" id="UP000694726"/>
    </source>
</evidence>
<evidence type="ECO:0000256" key="6">
    <source>
        <dbReference type="ARBA" id="ARBA00023128"/>
    </source>
</evidence>
<dbReference type="InterPro" id="IPR016024">
    <property type="entry name" value="ARM-type_fold"/>
</dbReference>
<dbReference type="SUPFAM" id="SSF48371">
    <property type="entry name" value="ARM repeat"/>
    <property type="match status" value="1"/>
</dbReference>
<feature type="repeat" description="ARM" evidence="7">
    <location>
        <begin position="121"/>
        <end position="163"/>
    </location>
</feature>
<dbReference type="Ensembl" id="ENSSSCT00015093036.1">
    <property type="protein sequence ID" value="ENSSSCP00015038077.1"/>
    <property type="gene ID" value="ENSSSCG00015069466.1"/>
</dbReference>
<organism evidence="8 9">
    <name type="scientific">Sus scrofa</name>
    <name type="common">Pig</name>
    <dbReference type="NCBI Taxonomy" id="9823"/>
    <lineage>
        <taxon>Eukaryota</taxon>
        <taxon>Metazoa</taxon>
        <taxon>Chordata</taxon>
        <taxon>Craniata</taxon>
        <taxon>Vertebrata</taxon>
        <taxon>Euteleostomi</taxon>
        <taxon>Mammalia</taxon>
        <taxon>Eutheria</taxon>
        <taxon>Laurasiatheria</taxon>
        <taxon>Artiodactyla</taxon>
        <taxon>Suina</taxon>
        <taxon>Suidae</taxon>
        <taxon>Sus</taxon>
    </lineage>
</organism>
<dbReference type="SMART" id="SM00185">
    <property type="entry name" value="ARM"/>
    <property type="match status" value="5"/>
</dbReference>
<reference evidence="8" key="1">
    <citation type="submission" date="2025-08" db="UniProtKB">
        <authorList>
            <consortium name="Ensembl"/>
        </authorList>
    </citation>
    <scope>IDENTIFICATION</scope>
</reference>
<dbReference type="Pfam" id="PF00514">
    <property type="entry name" value="Arm"/>
    <property type="match status" value="4"/>
</dbReference>
<dbReference type="GO" id="GO:0005739">
    <property type="term" value="C:mitochondrion"/>
    <property type="evidence" value="ECO:0007669"/>
    <property type="project" value="UniProtKB-SubCell"/>
</dbReference>
<evidence type="ECO:0000256" key="5">
    <source>
        <dbReference type="ARBA" id="ARBA00022824"/>
    </source>
</evidence>
<evidence type="ECO:0000256" key="7">
    <source>
        <dbReference type="PROSITE-ProRule" id="PRU00259"/>
    </source>
</evidence>
<evidence type="ECO:0000256" key="1">
    <source>
        <dbReference type="ARBA" id="ARBA00004173"/>
    </source>
</evidence>
<name>A0A8D0UB29_PIG</name>
<keyword evidence="4" id="KW-0963">Cytoplasm</keyword>
<feature type="repeat" description="ARM" evidence="7">
    <location>
        <begin position="296"/>
        <end position="328"/>
    </location>
</feature>
<dbReference type="InterPro" id="IPR011989">
    <property type="entry name" value="ARM-like"/>
</dbReference>
<dbReference type="FunFam" id="1.25.10.10:FF:000286">
    <property type="entry name" value="rap1 GTPase-GDP dissociation stimulator 1 isoform X5"/>
    <property type="match status" value="1"/>
</dbReference>
<evidence type="ECO:0000256" key="4">
    <source>
        <dbReference type="ARBA" id="ARBA00022490"/>
    </source>
</evidence>
<keyword evidence="6" id="KW-0496">Mitochondrion</keyword>
<dbReference type="GO" id="GO:0005085">
    <property type="term" value="F:guanyl-nucleotide exchange factor activity"/>
    <property type="evidence" value="ECO:0007669"/>
    <property type="project" value="InterPro"/>
</dbReference>
<dbReference type="GO" id="GO:0005829">
    <property type="term" value="C:cytosol"/>
    <property type="evidence" value="ECO:0007669"/>
    <property type="project" value="UniProtKB-SubCell"/>
</dbReference>
<keyword evidence="5" id="KW-0256">Endoplasmic reticulum</keyword>
<dbReference type="InterPro" id="IPR040144">
    <property type="entry name" value="RAP1GDS1"/>
</dbReference>
<dbReference type="GO" id="GO:0005783">
    <property type="term" value="C:endoplasmic reticulum"/>
    <property type="evidence" value="ECO:0007669"/>
    <property type="project" value="UniProtKB-SubCell"/>
</dbReference>
<dbReference type="AlphaFoldDB" id="A0A8D0UB29"/>
<dbReference type="PROSITE" id="PS50176">
    <property type="entry name" value="ARM_REPEAT"/>
    <property type="match status" value="2"/>
</dbReference>
<protein>
    <submittedName>
        <fullName evidence="8">Rap1 GTPase-GDP dissociation stimulator 1</fullName>
    </submittedName>
</protein>
<accession>A0A8D0UB29</accession>